<accession>A0ABS8V553</accession>
<sequence>MAIRRYWSGAKKDDTTSKVINEFVESVVAGDAIRMDDHHHSCGVVDILQLVLMVLVALVEDILQLVRTFDVKKIFHTCWTEALTKAQVVTEADINKLISKMSIYSTSRISEPFTLLV</sequence>
<evidence type="ECO:0000313" key="2">
    <source>
        <dbReference type="Proteomes" id="UP000823775"/>
    </source>
</evidence>
<dbReference type="EMBL" id="JACEIK010003577">
    <property type="protein sequence ID" value="MCD9642296.1"/>
    <property type="molecule type" value="Genomic_DNA"/>
</dbReference>
<dbReference type="Proteomes" id="UP000823775">
    <property type="component" value="Unassembled WGS sequence"/>
</dbReference>
<gene>
    <name evidence="1" type="ORF">HAX54_028999</name>
</gene>
<evidence type="ECO:0000313" key="1">
    <source>
        <dbReference type="EMBL" id="MCD9642296.1"/>
    </source>
</evidence>
<reference evidence="1 2" key="1">
    <citation type="journal article" date="2021" name="BMC Genomics">
        <title>Datura genome reveals duplications of psychoactive alkaloid biosynthetic genes and high mutation rate following tissue culture.</title>
        <authorList>
            <person name="Rajewski A."/>
            <person name="Carter-House D."/>
            <person name="Stajich J."/>
            <person name="Litt A."/>
        </authorList>
    </citation>
    <scope>NUCLEOTIDE SEQUENCE [LARGE SCALE GENOMIC DNA]</scope>
    <source>
        <strain evidence="1">AR-01</strain>
    </source>
</reference>
<comment type="caution">
    <text evidence="1">The sequence shown here is derived from an EMBL/GenBank/DDBJ whole genome shotgun (WGS) entry which is preliminary data.</text>
</comment>
<name>A0ABS8V553_DATST</name>
<protein>
    <submittedName>
        <fullName evidence="1">Uncharacterized protein</fullName>
    </submittedName>
</protein>
<organism evidence="1 2">
    <name type="scientific">Datura stramonium</name>
    <name type="common">Jimsonweed</name>
    <name type="synonym">Common thornapple</name>
    <dbReference type="NCBI Taxonomy" id="4076"/>
    <lineage>
        <taxon>Eukaryota</taxon>
        <taxon>Viridiplantae</taxon>
        <taxon>Streptophyta</taxon>
        <taxon>Embryophyta</taxon>
        <taxon>Tracheophyta</taxon>
        <taxon>Spermatophyta</taxon>
        <taxon>Magnoliopsida</taxon>
        <taxon>eudicotyledons</taxon>
        <taxon>Gunneridae</taxon>
        <taxon>Pentapetalae</taxon>
        <taxon>asterids</taxon>
        <taxon>lamiids</taxon>
        <taxon>Solanales</taxon>
        <taxon>Solanaceae</taxon>
        <taxon>Solanoideae</taxon>
        <taxon>Datureae</taxon>
        <taxon>Datura</taxon>
    </lineage>
</organism>
<proteinExistence type="predicted"/>
<keyword evidence="2" id="KW-1185">Reference proteome</keyword>